<organism evidence="2 3">
    <name type="scientific">Lingula anatina</name>
    <name type="common">Brachiopod</name>
    <name type="synonym">Lingula unguis</name>
    <dbReference type="NCBI Taxonomy" id="7574"/>
    <lineage>
        <taxon>Eukaryota</taxon>
        <taxon>Metazoa</taxon>
        <taxon>Spiralia</taxon>
        <taxon>Lophotrochozoa</taxon>
        <taxon>Brachiopoda</taxon>
        <taxon>Linguliformea</taxon>
        <taxon>Lingulata</taxon>
        <taxon>Lingulida</taxon>
        <taxon>Linguloidea</taxon>
        <taxon>Lingulidae</taxon>
        <taxon>Lingula</taxon>
    </lineage>
</organism>
<name>A0A1S3H0Z9_LINAN</name>
<protein>
    <submittedName>
        <fullName evidence="3">Uncharacterized protein LOC106151130</fullName>
    </submittedName>
</protein>
<dbReference type="RefSeq" id="XP_013379683.1">
    <property type="nucleotide sequence ID" value="XM_013524229.1"/>
</dbReference>
<dbReference type="Proteomes" id="UP000085678">
    <property type="component" value="Unplaced"/>
</dbReference>
<evidence type="ECO:0000313" key="2">
    <source>
        <dbReference type="Proteomes" id="UP000085678"/>
    </source>
</evidence>
<evidence type="ECO:0000313" key="3">
    <source>
        <dbReference type="RefSeq" id="XP_013379683.1"/>
    </source>
</evidence>
<dbReference type="KEGG" id="lak:106151130"/>
<gene>
    <name evidence="3" type="primary">LOC106151130</name>
</gene>
<feature type="region of interest" description="Disordered" evidence="1">
    <location>
        <begin position="194"/>
        <end position="213"/>
    </location>
</feature>
<dbReference type="AlphaFoldDB" id="A0A1S3H0Z9"/>
<proteinExistence type="predicted"/>
<dbReference type="GeneID" id="106151130"/>
<feature type="compositionally biased region" description="Basic and acidic residues" evidence="1">
    <location>
        <begin position="121"/>
        <end position="130"/>
    </location>
</feature>
<feature type="region of interest" description="Disordered" evidence="1">
    <location>
        <begin position="332"/>
        <end position="365"/>
    </location>
</feature>
<sequence>MNKERAYKRLVQRQLHKSTSDPNFDMMAAVQPGGRIAVVEVKEKPVPQVLRRAHTVAEFNSWRHNKTYLHDSKGHPKSVSSEQQFPPIINGRSVPHSASHKDRGQRFNRELRRSASLPGEVARREAEGRDPLPTSRLVTSRTHGQYRSDGFELRPARISSSSFPNSQRRLNNSPIEELAAANSVNYSTGFVESKGNELAKRTGQSDGKNDQTSTFNIYRTLPRTNIAFTGKETKTVTFNDRPNVSFIDTYVVDYDNDNSRLPRTEGPLALTEKNLVLLQSLQTEKKPAEEPDSPVDTRVMKWLEERQVDNSPVSVRPRKPRTDSVECAILEETKEQLANESNVDNNSDSGNNNNNPKDVNSEVFS</sequence>
<feature type="compositionally biased region" description="Basic and acidic residues" evidence="1">
    <location>
        <begin position="99"/>
        <end position="113"/>
    </location>
</feature>
<feature type="compositionally biased region" description="Polar residues" evidence="1">
    <location>
        <begin position="202"/>
        <end position="213"/>
    </location>
</feature>
<evidence type="ECO:0000256" key="1">
    <source>
        <dbReference type="SAM" id="MobiDB-lite"/>
    </source>
</evidence>
<keyword evidence="2" id="KW-1185">Reference proteome</keyword>
<dbReference type="InParanoid" id="A0A1S3H0Z9"/>
<feature type="compositionally biased region" description="Low complexity" evidence="1">
    <location>
        <begin position="339"/>
        <end position="365"/>
    </location>
</feature>
<feature type="compositionally biased region" description="Polar residues" evidence="1">
    <location>
        <begin position="136"/>
        <end position="145"/>
    </location>
</feature>
<accession>A0A1S3H0Z9</accession>
<feature type="region of interest" description="Disordered" evidence="1">
    <location>
        <begin position="67"/>
        <end position="146"/>
    </location>
</feature>
<reference evidence="3" key="1">
    <citation type="submission" date="2025-08" db="UniProtKB">
        <authorList>
            <consortium name="RefSeq"/>
        </authorList>
    </citation>
    <scope>IDENTIFICATION</scope>
    <source>
        <tissue evidence="3">Gonads</tissue>
    </source>
</reference>